<feature type="domain" description="IclR-ED" evidence="1">
    <location>
        <begin position="1"/>
        <end position="120"/>
    </location>
</feature>
<proteinExistence type="predicted"/>
<name>A0A3D4SVR2_9CORY</name>
<dbReference type="PROSITE" id="PS51078">
    <property type="entry name" value="ICLR_ED"/>
    <property type="match status" value="1"/>
</dbReference>
<dbReference type="EMBL" id="DQID01000021">
    <property type="protein sequence ID" value="HCT13369.1"/>
    <property type="molecule type" value="Genomic_DNA"/>
</dbReference>
<evidence type="ECO:0000313" key="2">
    <source>
        <dbReference type="EMBL" id="HCT13369.1"/>
    </source>
</evidence>
<evidence type="ECO:0000313" key="3">
    <source>
        <dbReference type="Proteomes" id="UP000261739"/>
    </source>
</evidence>
<dbReference type="Pfam" id="PF01614">
    <property type="entry name" value="IclR_C"/>
    <property type="match status" value="1"/>
</dbReference>
<dbReference type="GO" id="GO:0003700">
    <property type="term" value="F:DNA-binding transcription factor activity"/>
    <property type="evidence" value="ECO:0007669"/>
    <property type="project" value="TreeGrafter"/>
</dbReference>
<feature type="non-terminal residue" evidence="2">
    <location>
        <position position="1"/>
    </location>
</feature>
<organism evidence="2 3">
    <name type="scientific">Corynebacterium nuruki</name>
    <dbReference type="NCBI Taxonomy" id="1032851"/>
    <lineage>
        <taxon>Bacteria</taxon>
        <taxon>Bacillati</taxon>
        <taxon>Actinomycetota</taxon>
        <taxon>Actinomycetes</taxon>
        <taxon>Mycobacteriales</taxon>
        <taxon>Corynebacteriaceae</taxon>
        <taxon>Corynebacterium</taxon>
    </lineage>
</organism>
<protein>
    <submittedName>
        <fullName evidence="2">IclR family transcriptional regulator</fullName>
    </submittedName>
</protein>
<comment type="caution">
    <text evidence="2">The sequence shown here is derived from an EMBL/GenBank/DDBJ whole genome shotgun (WGS) entry which is preliminary data.</text>
</comment>
<dbReference type="AlphaFoldDB" id="A0A3D4SVR2"/>
<accession>A0A3D4SVR2</accession>
<dbReference type="Proteomes" id="UP000261739">
    <property type="component" value="Unassembled WGS sequence"/>
</dbReference>
<dbReference type="STRING" id="863239.GCA_000213935_00591"/>
<dbReference type="Gene3D" id="3.30.450.40">
    <property type="match status" value="1"/>
</dbReference>
<dbReference type="SUPFAM" id="SSF55781">
    <property type="entry name" value="GAF domain-like"/>
    <property type="match status" value="1"/>
</dbReference>
<gene>
    <name evidence="2" type="ORF">DIW82_00860</name>
</gene>
<evidence type="ECO:0000259" key="1">
    <source>
        <dbReference type="PROSITE" id="PS51078"/>
    </source>
</evidence>
<dbReference type="GO" id="GO:0003677">
    <property type="term" value="F:DNA binding"/>
    <property type="evidence" value="ECO:0007669"/>
    <property type="project" value="TreeGrafter"/>
</dbReference>
<dbReference type="PANTHER" id="PTHR30136:SF34">
    <property type="entry name" value="TRANSCRIPTIONAL REGULATOR"/>
    <property type="match status" value="1"/>
</dbReference>
<dbReference type="InterPro" id="IPR029016">
    <property type="entry name" value="GAF-like_dom_sf"/>
</dbReference>
<dbReference type="GO" id="GO:0045892">
    <property type="term" value="P:negative regulation of DNA-templated transcription"/>
    <property type="evidence" value="ECO:0007669"/>
    <property type="project" value="TreeGrafter"/>
</dbReference>
<dbReference type="InterPro" id="IPR050707">
    <property type="entry name" value="HTH_MetabolicPath_Reg"/>
</dbReference>
<reference evidence="2 3" key="1">
    <citation type="journal article" date="2018" name="Nat. Biotechnol.">
        <title>A standardized bacterial taxonomy based on genome phylogeny substantially revises the tree of life.</title>
        <authorList>
            <person name="Parks D.H."/>
            <person name="Chuvochina M."/>
            <person name="Waite D.W."/>
            <person name="Rinke C."/>
            <person name="Skarshewski A."/>
            <person name="Chaumeil P.A."/>
            <person name="Hugenholtz P."/>
        </authorList>
    </citation>
    <scope>NUCLEOTIDE SEQUENCE [LARGE SCALE GENOMIC DNA]</scope>
    <source>
        <strain evidence="2">UBA11247</strain>
    </source>
</reference>
<dbReference type="InterPro" id="IPR014757">
    <property type="entry name" value="Tscrpt_reg_IclR_C"/>
</dbReference>
<sequence>FPAHATSMGRMILAGMTPDELDTHLDDVDCRRLTPNSVTSHGQLKKVVRTARDQGWCVVDQELEPGLRSVAAPVRDATGRTVAAINVSTQTAIHPLDSVHRTFLPAVIETAQNISADYAAAYRSIA</sequence>
<dbReference type="PANTHER" id="PTHR30136">
    <property type="entry name" value="HELIX-TURN-HELIX TRANSCRIPTIONAL REGULATOR, ICLR FAMILY"/>
    <property type="match status" value="1"/>
</dbReference>